<dbReference type="PANTHER" id="PTHR28026">
    <property type="entry name" value="DUF962 DOMAIN PROTEIN (AFU_ORTHOLOGUE AFUA_8G05310)"/>
    <property type="match status" value="1"/>
</dbReference>
<feature type="transmembrane region" description="Helical" evidence="1">
    <location>
        <begin position="72"/>
        <end position="91"/>
    </location>
</feature>
<sequence length="181" mass="20595">MASNKLPDTSKGGVPPKADSVRAVDIYFAKYAESHQNKTNEAIHFICIPLIVFSLLGLVWSIPFPYLKFLGTYNGVFNWASFLIAFSIYYYLKLSPVLSYIMLLVLFGFSYGIIQLEQWHKAGGPALWQVSLIIFLISWVGQFIGHKIEGKKPSFLDDIKFLLIGPIYLLHLILKKISVRY</sequence>
<accession>A0ABU1T572</accession>
<dbReference type="PANTHER" id="PTHR28026:SF9">
    <property type="entry name" value="2-HYDROXY-PALMITIC ACID DIOXYGENASE MPO1"/>
    <property type="match status" value="1"/>
</dbReference>
<organism evidence="2 3">
    <name type="scientific">Mucilaginibacter pocheonensis</name>
    <dbReference type="NCBI Taxonomy" id="398050"/>
    <lineage>
        <taxon>Bacteria</taxon>
        <taxon>Pseudomonadati</taxon>
        <taxon>Bacteroidota</taxon>
        <taxon>Sphingobacteriia</taxon>
        <taxon>Sphingobacteriales</taxon>
        <taxon>Sphingobacteriaceae</taxon>
        <taxon>Mucilaginibacter</taxon>
    </lineage>
</organism>
<reference evidence="2 3" key="1">
    <citation type="submission" date="2023-07" db="EMBL/GenBank/DDBJ databases">
        <title>Sorghum-associated microbial communities from plants grown in Nebraska, USA.</title>
        <authorList>
            <person name="Schachtman D."/>
        </authorList>
    </citation>
    <scope>NUCLEOTIDE SEQUENCE [LARGE SCALE GENOMIC DNA]</scope>
    <source>
        <strain evidence="2 3">3262</strain>
    </source>
</reference>
<dbReference type="Pfam" id="PF06127">
    <property type="entry name" value="Mpo1-like"/>
    <property type="match status" value="1"/>
</dbReference>
<name>A0ABU1T572_9SPHI</name>
<comment type="caution">
    <text evidence="2">The sequence shown here is derived from an EMBL/GenBank/DDBJ whole genome shotgun (WGS) entry which is preliminary data.</text>
</comment>
<gene>
    <name evidence="2" type="ORF">J2W55_000345</name>
</gene>
<dbReference type="EMBL" id="JAVDUU010000001">
    <property type="protein sequence ID" value="MDR6940517.1"/>
    <property type="molecule type" value="Genomic_DNA"/>
</dbReference>
<dbReference type="InterPro" id="IPR009305">
    <property type="entry name" value="Mpo1-like"/>
</dbReference>
<feature type="transmembrane region" description="Helical" evidence="1">
    <location>
        <begin position="42"/>
        <end position="60"/>
    </location>
</feature>
<keyword evidence="1" id="KW-1133">Transmembrane helix</keyword>
<keyword evidence="1" id="KW-0812">Transmembrane</keyword>
<keyword evidence="1" id="KW-0472">Membrane</keyword>
<keyword evidence="3" id="KW-1185">Reference proteome</keyword>
<dbReference type="RefSeq" id="WP_310091246.1">
    <property type="nucleotide sequence ID" value="NZ_JAVDUU010000001.1"/>
</dbReference>
<feature type="transmembrane region" description="Helical" evidence="1">
    <location>
        <begin position="97"/>
        <end position="114"/>
    </location>
</feature>
<feature type="transmembrane region" description="Helical" evidence="1">
    <location>
        <begin position="126"/>
        <end position="144"/>
    </location>
</feature>
<proteinExistence type="predicted"/>
<evidence type="ECO:0000313" key="3">
    <source>
        <dbReference type="Proteomes" id="UP001247620"/>
    </source>
</evidence>
<protein>
    <submittedName>
        <fullName evidence="2">Membrane protein YGL010W</fullName>
    </submittedName>
</protein>
<dbReference type="Proteomes" id="UP001247620">
    <property type="component" value="Unassembled WGS sequence"/>
</dbReference>
<evidence type="ECO:0000256" key="1">
    <source>
        <dbReference type="SAM" id="Phobius"/>
    </source>
</evidence>
<evidence type="ECO:0000313" key="2">
    <source>
        <dbReference type="EMBL" id="MDR6940517.1"/>
    </source>
</evidence>